<protein>
    <submittedName>
        <fullName evidence="1">Uncharacterized protein</fullName>
    </submittedName>
</protein>
<dbReference type="EMBL" id="JAIWYP010000001">
    <property type="protein sequence ID" value="KAH3892481.1"/>
    <property type="molecule type" value="Genomic_DNA"/>
</dbReference>
<reference evidence="1" key="2">
    <citation type="submission" date="2020-11" db="EMBL/GenBank/DDBJ databases">
        <authorList>
            <person name="McCartney M.A."/>
            <person name="Auch B."/>
            <person name="Kono T."/>
            <person name="Mallez S."/>
            <person name="Becker A."/>
            <person name="Gohl D.M."/>
            <person name="Silverstein K.A.T."/>
            <person name="Koren S."/>
            <person name="Bechman K.B."/>
            <person name="Herman A."/>
            <person name="Abrahante J.E."/>
            <person name="Garbe J."/>
        </authorList>
    </citation>
    <scope>NUCLEOTIDE SEQUENCE</scope>
    <source>
        <strain evidence="1">Duluth1</strain>
        <tissue evidence="1">Whole animal</tissue>
    </source>
</reference>
<proteinExistence type="predicted"/>
<name>A0A9D4NDT5_DREPO</name>
<dbReference type="Proteomes" id="UP000828390">
    <property type="component" value="Unassembled WGS sequence"/>
</dbReference>
<dbReference type="AlphaFoldDB" id="A0A9D4NDT5"/>
<reference evidence="1" key="1">
    <citation type="journal article" date="2019" name="bioRxiv">
        <title>The Genome of the Zebra Mussel, Dreissena polymorpha: A Resource for Invasive Species Research.</title>
        <authorList>
            <person name="McCartney M.A."/>
            <person name="Auch B."/>
            <person name="Kono T."/>
            <person name="Mallez S."/>
            <person name="Zhang Y."/>
            <person name="Obille A."/>
            <person name="Becker A."/>
            <person name="Abrahante J.E."/>
            <person name="Garbe J."/>
            <person name="Badalamenti J.P."/>
            <person name="Herman A."/>
            <person name="Mangelson H."/>
            <person name="Liachko I."/>
            <person name="Sullivan S."/>
            <person name="Sone E.D."/>
            <person name="Koren S."/>
            <person name="Silverstein K.A.T."/>
            <person name="Beckman K.B."/>
            <person name="Gohl D.M."/>
        </authorList>
    </citation>
    <scope>NUCLEOTIDE SEQUENCE</scope>
    <source>
        <strain evidence="1">Duluth1</strain>
        <tissue evidence="1">Whole animal</tissue>
    </source>
</reference>
<sequence>MVNLWKMTPTQRFIEYVPIFKLSKIYICITENISYAICISAKSSQDIQDHLSVTEGFIISIAHGVAQDQTMKMQTQYGRTHLILRHCGNKCGPPSAQAVTC</sequence>
<accession>A0A9D4NDT5</accession>
<comment type="caution">
    <text evidence="1">The sequence shown here is derived from an EMBL/GenBank/DDBJ whole genome shotgun (WGS) entry which is preliminary data.</text>
</comment>
<organism evidence="1 2">
    <name type="scientific">Dreissena polymorpha</name>
    <name type="common">Zebra mussel</name>
    <name type="synonym">Mytilus polymorpha</name>
    <dbReference type="NCBI Taxonomy" id="45954"/>
    <lineage>
        <taxon>Eukaryota</taxon>
        <taxon>Metazoa</taxon>
        <taxon>Spiralia</taxon>
        <taxon>Lophotrochozoa</taxon>
        <taxon>Mollusca</taxon>
        <taxon>Bivalvia</taxon>
        <taxon>Autobranchia</taxon>
        <taxon>Heteroconchia</taxon>
        <taxon>Euheterodonta</taxon>
        <taxon>Imparidentia</taxon>
        <taxon>Neoheterodontei</taxon>
        <taxon>Myida</taxon>
        <taxon>Dreissenoidea</taxon>
        <taxon>Dreissenidae</taxon>
        <taxon>Dreissena</taxon>
    </lineage>
</organism>
<evidence type="ECO:0000313" key="2">
    <source>
        <dbReference type="Proteomes" id="UP000828390"/>
    </source>
</evidence>
<evidence type="ECO:0000313" key="1">
    <source>
        <dbReference type="EMBL" id="KAH3892481.1"/>
    </source>
</evidence>
<gene>
    <name evidence="1" type="ORF">DPMN_016599</name>
</gene>
<keyword evidence="2" id="KW-1185">Reference proteome</keyword>